<protein>
    <submittedName>
        <fullName evidence="1">Uncharacterized protein</fullName>
    </submittedName>
</protein>
<reference evidence="1 2" key="1">
    <citation type="submission" date="2019-02" db="EMBL/GenBank/DDBJ databases">
        <title>Deep-cultivation of Planctomycetes and their phenomic and genomic characterization uncovers novel biology.</title>
        <authorList>
            <person name="Wiegand S."/>
            <person name="Jogler M."/>
            <person name="Boedeker C."/>
            <person name="Pinto D."/>
            <person name="Vollmers J."/>
            <person name="Rivas-Marin E."/>
            <person name="Kohn T."/>
            <person name="Peeters S.H."/>
            <person name="Heuer A."/>
            <person name="Rast P."/>
            <person name="Oberbeckmann S."/>
            <person name="Bunk B."/>
            <person name="Jeske O."/>
            <person name="Meyerdierks A."/>
            <person name="Storesund J.E."/>
            <person name="Kallscheuer N."/>
            <person name="Luecker S."/>
            <person name="Lage O.M."/>
            <person name="Pohl T."/>
            <person name="Merkel B.J."/>
            <person name="Hornburger P."/>
            <person name="Mueller R.-W."/>
            <person name="Bruemmer F."/>
            <person name="Labrenz M."/>
            <person name="Spormann A.M."/>
            <person name="Op Den Camp H."/>
            <person name="Overmann J."/>
            <person name="Amann R."/>
            <person name="Jetten M.S.M."/>
            <person name="Mascher T."/>
            <person name="Medema M.H."/>
            <person name="Devos D.P."/>
            <person name="Kaster A.-K."/>
            <person name="Ovreas L."/>
            <person name="Rohde M."/>
            <person name="Galperin M.Y."/>
            <person name="Jogler C."/>
        </authorList>
    </citation>
    <scope>NUCLEOTIDE SEQUENCE [LARGE SCALE GENOMIC DNA]</scope>
    <source>
        <strain evidence="1 2">Q31b</strain>
    </source>
</reference>
<keyword evidence="2" id="KW-1185">Reference proteome</keyword>
<evidence type="ECO:0000313" key="1">
    <source>
        <dbReference type="EMBL" id="TWU38798.1"/>
    </source>
</evidence>
<comment type="caution">
    <text evidence="1">The sequence shown here is derived from an EMBL/GenBank/DDBJ whole genome shotgun (WGS) entry which is preliminary data.</text>
</comment>
<dbReference type="AlphaFoldDB" id="A0A5C6DPX5"/>
<dbReference type="Proteomes" id="UP000315471">
    <property type="component" value="Unassembled WGS sequence"/>
</dbReference>
<accession>A0A5C6DPX5</accession>
<evidence type="ECO:0000313" key="2">
    <source>
        <dbReference type="Proteomes" id="UP000315471"/>
    </source>
</evidence>
<gene>
    <name evidence="1" type="ORF">Q31b_38760</name>
</gene>
<name>A0A5C6DPX5_9BACT</name>
<proteinExistence type="predicted"/>
<sequence>MRDSLPGGGALTEARRHGVLGGRDVSDDGFEELLASSKTMGIMARDLVGTAGERFEPVDQLHFMEIDQQTNLQTHQSQMGDRLRFVDRMDSRLCFKLNDNLRDRIKTFSQALKDLDDQWIENKSDVQERVDSDSEKLLATLTLFLKGDIGKVYDEFELGIECFRSAVDNWTSESPDNHHPGMQLFFGSTEESVV</sequence>
<dbReference type="EMBL" id="SJPY01000006">
    <property type="protein sequence ID" value="TWU38798.1"/>
    <property type="molecule type" value="Genomic_DNA"/>
</dbReference>
<organism evidence="1 2">
    <name type="scientific">Novipirellula aureliae</name>
    <dbReference type="NCBI Taxonomy" id="2527966"/>
    <lineage>
        <taxon>Bacteria</taxon>
        <taxon>Pseudomonadati</taxon>
        <taxon>Planctomycetota</taxon>
        <taxon>Planctomycetia</taxon>
        <taxon>Pirellulales</taxon>
        <taxon>Pirellulaceae</taxon>
        <taxon>Novipirellula</taxon>
    </lineage>
</organism>